<dbReference type="KEGG" id="mpp:MICPUCDRAFT_65408"/>
<feature type="region of interest" description="Disordered" evidence="1">
    <location>
        <begin position="208"/>
        <end position="240"/>
    </location>
</feature>
<gene>
    <name evidence="2" type="ORF">MICPUCDRAFT_65408</name>
</gene>
<dbReference type="GeneID" id="9685212"/>
<feature type="region of interest" description="Disordered" evidence="1">
    <location>
        <begin position="175"/>
        <end position="194"/>
    </location>
</feature>
<dbReference type="Proteomes" id="UP000001876">
    <property type="component" value="Unassembled WGS sequence"/>
</dbReference>
<dbReference type="RefSeq" id="XP_003059773.1">
    <property type="nucleotide sequence ID" value="XM_003059727.1"/>
</dbReference>
<evidence type="ECO:0000313" key="3">
    <source>
        <dbReference type="Proteomes" id="UP000001876"/>
    </source>
</evidence>
<keyword evidence="3" id="KW-1185">Reference proteome</keyword>
<feature type="compositionally biased region" description="Basic residues" evidence="1">
    <location>
        <begin position="219"/>
        <end position="240"/>
    </location>
</feature>
<feature type="compositionally biased region" description="Basic and acidic residues" evidence="1">
    <location>
        <begin position="128"/>
        <end position="155"/>
    </location>
</feature>
<proteinExistence type="predicted"/>
<accession>C1MVL4</accession>
<sequence length="301" mass="35210">MSSTSRLRSRPAAAVVFKPRGDAALAHGPVPQRDHRAVRRPVRGDRVCVERALVPPRRERGKTLSNHRRRAVSRRHRVRRGAAAAADARDRPRRRRQEVLRVQVHAHVERRGAGDPRPERQLRRHERRERGRFISIDSRRGSVHAHETGFKHGDETGAAAHAGPVRQMRQRYDAAAAGEFQRRRSRRARAGERRHRYRGFRAVHEREVVDHPRAPLSSSRRRRQRRLGRPRRRRHRRRRRRLLQRLLRPWALRLPLRARDDVHLPVAVAGVDDAPRRVPMKRCRGGVQRHQSKLKGIAVED</sequence>
<dbReference type="EMBL" id="GG663741">
    <property type="protein sequence ID" value="EEH55725.1"/>
    <property type="molecule type" value="Genomic_DNA"/>
</dbReference>
<evidence type="ECO:0000256" key="1">
    <source>
        <dbReference type="SAM" id="MobiDB-lite"/>
    </source>
</evidence>
<name>C1MVL4_MICPC</name>
<organism evidence="3">
    <name type="scientific">Micromonas pusilla (strain CCMP1545)</name>
    <name type="common">Picoplanktonic green alga</name>
    <dbReference type="NCBI Taxonomy" id="564608"/>
    <lineage>
        <taxon>Eukaryota</taxon>
        <taxon>Viridiplantae</taxon>
        <taxon>Chlorophyta</taxon>
        <taxon>Mamiellophyceae</taxon>
        <taxon>Mamiellales</taxon>
        <taxon>Mamiellaceae</taxon>
        <taxon>Micromonas</taxon>
    </lineage>
</organism>
<evidence type="ECO:0000313" key="2">
    <source>
        <dbReference type="EMBL" id="EEH55725.1"/>
    </source>
</evidence>
<feature type="compositionally biased region" description="Basic residues" evidence="1">
    <location>
        <begin position="65"/>
        <end position="80"/>
    </location>
</feature>
<protein>
    <submittedName>
        <fullName evidence="2">Predicted protein</fullName>
    </submittedName>
</protein>
<feature type="region of interest" description="Disordered" evidence="1">
    <location>
        <begin position="59"/>
        <end position="166"/>
    </location>
</feature>
<reference evidence="2 3" key="1">
    <citation type="journal article" date="2009" name="Science">
        <title>Green evolution and dynamic adaptations revealed by genomes of the marine picoeukaryotes Micromonas.</title>
        <authorList>
            <person name="Worden A.Z."/>
            <person name="Lee J.H."/>
            <person name="Mock T."/>
            <person name="Rouze P."/>
            <person name="Simmons M.P."/>
            <person name="Aerts A.L."/>
            <person name="Allen A.E."/>
            <person name="Cuvelier M.L."/>
            <person name="Derelle E."/>
            <person name="Everett M.V."/>
            <person name="Foulon E."/>
            <person name="Grimwood J."/>
            <person name="Gundlach H."/>
            <person name="Henrissat B."/>
            <person name="Napoli C."/>
            <person name="McDonald S.M."/>
            <person name="Parker M.S."/>
            <person name="Rombauts S."/>
            <person name="Salamov A."/>
            <person name="Von Dassow P."/>
            <person name="Badger J.H."/>
            <person name="Coutinho P.M."/>
            <person name="Demir E."/>
            <person name="Dubchak I."/>
            <person name="Gentemann C."/>
            <person name="Eikrem W."/>
            <person name="Gready J.E."/>
            <person name="John U."/>
            <person name="Lanier W."/>
            <person name="Lindquist E.A."/>
            <person name="Lucas S."/>
            <person name="Mayer K.F."/>
            <person name="Moreau H."/>
            <person name="Not F."/>
            <person name="Otillar R."/>
            <person name="Panaud O."/>
            <person name="Pangilinan J."/>
            <person name="Paulsen I."/>
            <person name="Piegu B."/>
            <person name="Poliakov A."/>
            <person name="Robbens S."/>
            <person name="Schmutz J."/>
            <person name="Toulza E."/>
            <person name="Wyss T."/>
            <person name="Zelensky A."/>
            <person name="Zhou K."/>
            <person name="Armbrust E.V."/>
            <person name="Bhattacharya D."/>
            <person name="Goodenough U.W."/>
            <person name="Van de Peer Y."/>
            <person name="Grigoriev I.V."/>
        </authorList>
    </citation>
    <scope>NUCLEOTIDE SEQUENCE [LARGE SCALE GENOMIC DNA]</scope>
    <source>
        <strain evidence="2 3">CCMP1545</strain>
    </source>
</reference>
<dbReference type="AlphaFoldDB" id="C1MVL4"/>
<feature type="compositionally biased region" description="Basic and acidic residues" evidence="1">
    <location>
        <begin position="106"/>
        <end position="121"/>
    </location>
</feature>
<feature type="compositionally biased region" description="Basic residues" evidence="1">
    <location>
        <begin position="183"/>
        <end position="194"/>
    </location>
</feature>